<dbReference type="RefSeq" id="WP_073261878.1">
    <property type="nucleotide sequence ID" value="NZ_FRCS01000011.1"/>
</dbReference>
<dbReference type="EMBL" id="FRCS01000011">
    <property type="protein sequence ID" value="SHN45180.1"/>
    <property type="molecule type" value="Genomic_DNA"/>
</dbReference>
<dbReference type="STRING" id="134849.SAMN05443668_111178"/>
<reference evidence="1 2" key="1">
    <citation type="submission" date="2016-11" db="EMBL/GenBank/DDBJ databases">
        <authorList>
            <person name="Jaros S."/>
            <person name="Januszkiewicz K."/>
            <person name="Wedrychowicz H."/>
        </authorList>
    </citation>
    <scope>NUCLEOTIDE SEQUENCE [LARGE SCALE GENOMIC DNA]</scope>
    <source>
        <strain evidence="1 2">DSM 46144</strain>
    </source>
</reference>
<sequence length="81" mass="9084">METLLFLALVALIAVVVVRLRIAARGQRLTDPERNGHGATSGFRLPLRPSAQVFRAVRASRPTRVQYRHILDRVNGPTRLN</sequence>
<organism evidence="1 2">
    <name type="scientific">Cryptosporangium aurantiacum</name>
    <dbReference type="NCBI Taxonomy" id="134849"/>
    <lineage>
        <taxon>Bacteria</taxon>
        <taxon>Bacillati</taxon>
        <taxon>Actinomycetota</taxon>
        <taxon>Actinomycetes</taxon>
        <taxon>Cryptosporangiales</taxon>
        <taxon>Cryptosporangiaceae</taxon>
        <taxon>Cryptosporangium</taxon>
    </lineage>
</organism>
<evidence type="ECO:0000313" key="2">
    <source>
        <dbReference type="Proteomes" id="UP000184440"/>
    </source>
</evidence>
<name>A0A1M7RG07_9ACTN</name>
<protein>
    <submittedName>
        <fullName evidence="1">Uncharacterized protein</fullName>
    </submittedName>
</protein>
<dbReference type="Proteomes" id="UP000184440">
    <property type="component" value="Unassembled WGS sequence"/>
</dbReference>
<dbReference type="AlphaFoldDB" id="A0A1M7RG07"/>
<accession>A0A1M7RG07</accession>
<gene>
    <name evidence="1" type="ORF">SAMN05443668_111178</name>
</gene>
<keyword evidence="2" id="KW-1185">Reference proteome</keyword>
<evidence type="ECO:0000313" key="1">
    <source>
        <dbReference type="EMBL" id="SHN45180.1"/>
    </source>
</evidence>
<proteinExistence type="predicted"/>